<keyword evidence="2" id="KW-1185">Reference proteome</keyword>
<evidence type="ECO:0000313" key="2">
    <source>
        <dbReference type="Proteomes" id="UP000790377"/>
    </source>
</evidence>
<proteinExistence type="predicted"/>
<gene>
    <name evidence="1" type="ORF">BJ138DRAFT_1075366</name>
</gene>
<evidence type="ECO:0000313" key="1">
    <source>
        <dbReference type="EMBL" id="KAH7916450.1"/>
    </source>
</evidence>
<accession>A0ACB8ASX8</accession>
<organism evidence="1 2">
    <name type="scientific">Hygrophoropsis aurantiaca</name>
    <dbReference type="NCBI Taxonomy" id="72124"/>
    <lineage>
        <taxon>Eukaryota</taxon>
        <taxon>Fungi</taxon>
        <taxon>Dikarya</taxon>
        <taxon>Basidiomycota</taxon>
        <taxon>Agaricomycotina</taxon>
        <taxon>Agaricomycetes</taxon>
        <taxon>Agaricomycetidae</taxon>
        <taxon>Boletales</taxon>
        <taxon>Coniophorineae</taxon>
        <taxon>Hygrophoropsidaceae</taxon>
        <taxon>Hygrophoropsis</taxon>
    </lineage>
</organism>
<protein>
    <submittedName>
        <fullName evidence="1">Uncharacterized protein</fullName>
    </submittedName>
</protein>
<name>A0ACB8ASX8_9AGAM</name>
<sequence>MSSLQTIPKAVLYHSPDSVWSAATLLALIEKGYGDDEIDLRIVDISKGEEFAPSFLRLNSKATVPTLVVPLKSSLDPDVESRYKPITDVKTLIEFLDKSRSATSRTHTTSTAPAPSLSPATIAFAAISTKIIDELHSEDASPHTLEYLNARDPASLPNLAKSLVPLLKARQDALGRYLSNSESEDVKFSAKTKAFWGDKKKAIDILLAALNSTASSKDADEYFSQAKQTWEVKVPRLVLTLNKDIIGPYALGDQISIADLHLSAWLTHIVKLSGGSIKDNGDLAMKKLEQHIGNGFVIPEDFLSVVIPAVNTTAEKPALRSRLAAFWDAMKERPSWQKVYAQEV</sequence>
<dbReference type="EMBL" id="MU267591">
    <property type="protein sequence ID" value="KAH7916450.1"/>
    <property type="molecule type" value="Genomic_DNA"/>
</dbReference>
<reference evidence="1" key="1">
    <citation type="journal article" date="2021" name="New Phytol.">
        <title>Evolutionary innovations through gain and loss of genes in the ectomycorrhizal Boletales.</title>
        <authorList>
            <person name="Wu G."/>
            <person name="Miyauchi S."/>
            <person name="Morin E."/>
            <person name="Kuo A."/>
            <person name="Drula E."/>
            <person name="Varga T."/>
            <person name="Kohler A."/>
            <person name="Feng B."/>
            <person name="Cao Y."/>
            <person name="Lipzen A."/>
            <person name="Daum C."/>
            <person name="Hundley H."/>
            <person name="Pangilinan J."/>
            <person name="Johnson J."/>
            <person name="Barry K."/>
            <person name="LaButti K."/>
            <person name="Ng V."/>
            <person name="Ahrendt S."/>
            <person name="Min B."/>
            <person name="Choi I.G."/>
            <person name="Park H."/>
            <person name="Plett J.M."/>
            <person name="Magnuson J."/>
            <person name="Spatafora J.W."/>
            <person name="Nagy L.G."/>
            <person name="Henrissat B."/>
            <person name="Grigoriev I.V."/>
            <person name="Yang Z.L."/>
            <person name="Xu J."/>
            <person name="Martin F.M."/>
        </authorList>
    </citation>
    <scope>NUCLEOTIDE SEQUENCE</scope>
    <source>
        <strain evidence="1">ATCC 28755</strain>
    </source>
</reference>
<comment type="caution">
    <text evidence="1">The sequence shown here is derived from an EMBL/GenBank/DDBJ whole genome shotgun (WGS) entry which is preliminary data.</text>
</comment>
<dbReference type="Proteomes" id="UP000790377">
    <property type="component" value="Unassembled WGS sequence"/>
</dbReference>